<accession>A0ABC9V9T8</accession>
<reference evidence="1 2" key="1">
    <citation type="journal article" date="2014" name="MBio">
        <title>New insights into dissemination and variation of the health care-associated pathogen Acinetobacter baumannii from genomic analysis.</title>
        <authorList>
            <person name="Wright M.S."/>
            <person name="Haft D.H."/>
            <person name="Harkins D.M."/>
            <person name="Perez F."/>
            <person name="Hujer K.M."/>
            <person name="Bajaksouzian S."/>
            <person name="Benard M.F."/>
            <person name="Jacobs M.R."/>
            <person name="Bonomo R.A."/>
            <person name="Adams M.D."/>
        </authorList>
    </citation>
    <scope>NUCLEOTIDE SEQUENCE [LARGE SCALE GENOMIC DNA]</scope>
    <source>
        <strain evidence="1 2">UH5307</strain>
    </source>
</reference>
<dbReference type="AlphaFoldDB" id="A0ABC9V9T8"/>
<organism evidence="1 2">
    <name type="scientific">Acinetobacter baumannii UH5307</name>
    <dbReference type="NCBI Taxonomy" id="1398973"/>
    <lineage>
        <taxon>Bacteria</taxon>
        <taxon>Pseudomonadati</taxon>
        <taxon>Pseudomonadota</taxon>
        <taxon>Gammaproteobacteria</taxon>
        <taxon>Moraxellales</taxon>
        <taxon>Moraxellaceae</taxon>
        <taxon>Acinetobacter</taxon>
        <taxon>Acinetobacter calcoaceticus/baumannii complex</taxon>
    </lineage>
</organism>
<comment type="caution">
    <text evidence="1">The sequence shown here is derived from an EMBL/GenBank/DDBJ whole genome shotgun (WGS) entry which is preliminary data.</text>
</comment>
<gene>
    <name evidence="1" type="ORF">P669_4049</name>
</gene>
<evidence type="ECO:0000313" key="1">
    <source>
        <dbReference type="EMBL" id="ETQ91613.1"/>
    </source>
</evidence>
<proteinExistence type="predicted"/>
<sequence length="114" mass="13424">MPQYLMFAENIYNKIKDEELFSHDCIENMNLLMTCIRREIEGTEFKLKYNFIDFVELFSKQLDECKVKIDVSLIPPHNSEGEYILWLAGFIEKITEGGPKPPPPIKKFIPEYMS</sequence>
<name>A0ABC9V9T8_ACIBA</name>
<dbReference type="EMBL" id="AYFO01000002">
    <property type="protein sequence ID" value="ETQ91613.1"/>
    <property type="molecule type" value="Genomic_DNA"/>
</dbReference>
<dbReference type="RefSeq" id="WP_024435592.1">
    <property type="nucleotide sequence ID" value="NZ_AYFO01000002.1"/>
</dbReference>
<feature type="non-terminal residue" evidence="1">
    <location>
        <position position="114"/>
    </location>
</feature>
<dbReference type="Proteomes" id="UP000018906">
    <property type="component" value="Unassembled WGS sequence"/>
</dbReference>
<protein>
    <submittedName>
        <fullName evidence="1">Uncharacterized protein</fullName>
    </submittedName>
</protein>
<evidence type="ECO:0000313" key="2">
    <source>
        <dbReference type="Proteomes" id="UP000018906"/>
    </source>
</evidence>